<evidence type="ECO:0000256" key="4">
    <source>
        <dbReference type="ARBA" id="ARBA00022764"/>
    </source>
</evidence>
<evidence type="ECO:0000256" key="2">
    <source>
        <dbReference type="ARBA" id="ARBA00009820"/>
    </source>
</evidence>
<organism evidence="6 7">
    <name type="scientific">Desulfobulbus oligotrophicus</name>
    <dbReference type="NCBI Taxonomy" id="1909699"/>
    <lineage>
        <taxon>Bacteria</taxon>
        <taxon>Pseudomonadati</taxon>
        <taxon>Thermodesulfobacteriota</taxon>
        <taxon>Desulfobulbia</taxon>
        <taxon>Desulfobulbales</taxon>
        <taxon>Desulfobulbaceae</taxon>
        <taxon>Desulfobulbus</taxon>
    </lineage>
</organism>
<protein>
    <submittedName>
        <fullName evidence="6">Tol-Pal system beta propeller repeat protein TolB</fullName>
    </submittedName>
</protein>
<accession>A0A7T5VEN4</accession>
<feature type="domain" description="TolB N-terminal" evidence="5">
    <location>
        <begin position="16"/>
        <end position="105"/>
    </location>
</feature>
<gene>
    <name evidence="6" type="primary">tolB</name>
    <name evidence="6" type="ORF">HP555_11850</name>
</gene>
<dbReference type="Gene3D" id="2.120.10.30">
    <property type="entry name" value="TolB, C-terminal domain"/>
    <property type="match status" value="1"/>
</dbReference>
<reference evidence="6 7" key="1">
    <citation type="submission" date="2020-05" db="EMBL/GenBank/DDBJ databases">
        <title>Complete genome of Desulfobulbus oligotrophicus.</title>
        <authorList>
            <person name="Podar M."/>
        </authorList>
    </citation>
    <scope>NUCLEOTIDE SEQUENCE [LARGE SCALE GENOMIC DNA]</scope>
    <source>
        <strain evidence="6 7">Prop6</strain>
    </source>
</reference>
<dbReference type="PANTHER" id="PTHR36842:SF1">
    <property type="entry name" value="PROTEIN TOLB"/>
    <property type="match status" value="1"/>
</dbReference>
<dbReference type="InterPro" id="IPR011042">
    <property type="entry name" value="6-blade_b-propeller_TolB-like"/>
</dbReference>
<dbReference type="InterPro" id="IPR014167">
    <property type="entry name" value="Tol-Pal_TolB"/>
</dbReference>
<dbReference type="Proteomes" id="UP000596092">
    <property type="component" value="Chromosome"/>
</dbReference>
<comment type="subcellular location">
    <subcellularLocation>
        <location evidence="1">Periplasm</location>
    </subcellularLocation>
</comment>
<dbReference type="InterPro" id="IPR011659">
    <property type="entry name" value="WD40"/>
</dbReference>
<dbReference type="EMBL" id="CP054140">
    <property type="protein sequence ID" value="QQG66509.1"/>
    <property type="molecule type" value="Genomic_DNA"/>
</dbReference>
<proteinExistence type="inferred from homology"/>
<dbReference type="Gene3D" id="3.40.50.10070">
    <property type="entry name" value="TolB, N-terminal domain"/>
    <property type="match status" value="1"/>
</dbReference>
<dbReference type="Pfam" id="PF07676">
    <property type="entry name" value="PD40"/>
    <property type="match status" value="5"/>
</dbReference>
<evidence type="ECO:0000259" key="5">
    <source>
        <dbReference type="Pfam" id="PF04052"/>
    </source>
</evidence>
<keyword evidence="3" id="KW-0732">Signal</keyword>
<dbReference type="GO" id="GO:0042597">
    <property type="term" value="C:periplasmic space"/>
    <property type="evidence" value="ECO:0007669"/>
    <property type="project" value="UniProtKB-SubCell"/>
</dbReference>
<dbReference type="Pfam" id="PF04052">
    <property type="entry name" value="TolB_N"/>
    <property type="match status" value="1"/>
</dbReference>
<sequence>MSVSARESCAERAYFDITASDMRKIMVAVPNFSGNDQAKAVTQLLSKGLALHSFISVVDSSRYGGSRDADWKGLGVDYVILGQVGSDPAGMMVEGSILDVGSDKTLSGRRYKGAAGQIEDMTLRLCDALIEDFTGEKGVARTRMAYVSDATGRKEIYLTDILGRHPRQITSHRALCVSPRFTPDGNFLAYSTYHRGNQDLYITDLRQKTTTNSLSRRKGLNLAPAFSPDGRTMVVTLSQNGNPDLYAMDRQGKILQQLTSGAGINVSPAYSPDGSQIAFVSDRSGRPNVYLMNAGGGQAKRLTFQTTESVEPAWSPKGDEIAFTGLQGGSYQLFIMDRNGGNVRQLSTGGGRYETPTWAPDGRLLAVTRKSGSRSEICVVSKAGKDVRVLFTMKGNQSSPQWSGRLP</sequence>
<dbReference type="HAMAP" id="MF_00671">
    <property type="entry name" value="TolB"/>
    <property type="match status" value="1"/>
</dbReference>
<dbReference type="AlphaFoldDB" id="A0A7T5VEN4"/>
<comment type="similarity">
    <text evidence="2">Belongs to the TolB family.</text>
</comment>
<dbReference type="InterPro" id="IPR007195">
    <property type="entry name" value="TolB_N"/>
</dbReference>
<evidence type="ECO:0000313" key="6">
    <source>
        <dbReference type="EMBL" id="QQG66509.1"/>
    </source>
</evidence>
<evidence type="ECO:0000256" key="1">
    <source>
        <dbReference type="ARBA" id="ARBA00004418"/>
    </source>
</evidence>
<dbReference type="SUPFAM" id="SSF52964">
    <property type="entry name" value="TolB, N-terminal domain"/>
    <property type="match status" value="1"/>
</dbReference>
<evidence type="ECO:0000313" key="7">
    <source>
        <dbReference type="Proteomes" id="UP000596092"/>
    </source>
</evidence>
<dbReference type="NCBIfam" id="TIGR02800">
    <property type="entry name" value="propeller_TolB"/>
    <property type="match status" value="1"/>
</dbReference>
<dbReference type="GO" id="GO:0017038">
    <property type="term" value="P:protein import"/>
    <property type="evidence" value="ECO:0007669"/>
    <property type="project" value="InterPro"/>
</dbReference>
<name>A0A7T5VEN4_9BACT</name>
<dbReference type="KEGG" id="dog:HP555_11850"/>
<evidence type="ECO:0000256" key="3">
    <source>
        <dbReference type="ARBA" id="ARBA00022729"/>
    </source>
</evidence>
<keyword evidence="4" id="KW-0574">Periplasm</keyword>
<dbReference type="PANTHER" id="PTHR36842">
    <property type="entry name" value="PROTEIN TOLB HOMOLOG"/>
    <property type="match status" value="1"/>
</dbReference>
<dbReference type="SUPFAM" id="SSF69304">
    <property type="entry name" value="Tricorn protease N-terminal domain"/>
    <property type="match status" value="1"/>
</dbReference>
<keyword evidence="7" id="KW-1185">Reference proteome</keyword>